<evidence type="ECO:0000313" key="4">
    <source>
        <dbReference type="Proteomes" id="UP000023772"/>
    </source>
</evidence>
<feature type="transmembrane region" description="Helical" evidence="1">
    <location>
        <begin position="176"/>
        <end position="195"/>
    </location>
</feature>
<dbReference type="KEGG" id="dori:FH5T_09970"/>
<keyword evidence="4" id="KW-1185">Reference proteome</keyword>
<accession>X5DH93</accession>
<dbReference type="AlphaFoldDB" id="X5DH93"/>
<feature type="transmembrane region" description="Helical" evidence="1">
    <location>
        <begin position="78"/>
        <end position="98"/>
    </location>
</feature>
<dbReference type="OrthoDB" id="7067875at2"/>
<protein>
    <submittedName>
        <fullName evidence="3">Uncharacterized protein</fullName>
    </submittedName>
</protein>
<dbReference type="eggNOG" id="ENOG50315RN">
    <property type="taxonomic scope" value="Bacteria"/>
</dbReference>
<feature type="transmembrane region" description="Helical" evidence="1">
    <location>
        <begin position="201"/>
        <end position="218"/>
    </location>
</feature>
<reference evidence="3 5" key="2">
    <citation type="submission" date="2016-10" db="EMBL/GenBank/DDBJ databases">
        <authorList>
            <person name="de Groot N.N."/>
        </authorList>
    </citation>
    <scope>NUCLEOTIDE SEQUENCE [LARGE SCALE GENOMIC DNA]</scope>
    <source>
        <strain evidence="3 5">DSM 25947</strain>
    </source>
</reference>
<keyword evidence="1" id="KW-0472">Membrane</keyword>
<feature type="transmembrane region" description="Helical" evidence="1">
    <location>
        <begin position="134"/>
        <end position="155"/>
    </location>
</feature>
<evidence type="ECO:0000256" key="1">
    <source>
        <dbReference type="SAM" id="Phobius"/>
    </source>
</evidence>
<dbReference type="RefSeq" id="WP_051567778.1">
    <property type="nucleotide sequence ID" value="NZ_FOHT01000007.1"/>
</dbReference>
<sequence length="228" mass="25654">MKKNISWITILDIIVYSVIIGFVAYGKSQSNFGQEAFDKVIREDGWVEYLTALFLLLGSILFASKAVKAKKQKSGKKVIFNALASFVFFFGLGEEISWGQRIFSVQSGEYFMQNNYQGETNLHNLEIGGVDLNILIFSKLMFVALISYFIILPLLTWKVKAIRKLVIDFGVPIPRLHHIIVLLAVNTFIPLAINLIKESELHELALTGILFLILINPAKTIKNVSLTS</sequence>
<feature type="transmembrane region" description="Helical" evidence="1">
    <location>
        <begin position="46"/>
        <end position="66"/>
    </location>
</feature>
<name>X5DH93_9BACT</name>
<evidence type="ECO:0000313" key="5">
    <source>
        <dbReference type="Proteomes" id="UP000181981"/>
    </source>
</evidence>
<evidence type="ECO:0000313" key="2">
    <source>
        <dbReference type="EMBL" id="AHW59817.1"/>
    </source>
</evidence>
<dbReference type="EMBL" id="FOHT01000007">
    <property type="protein sequence ID" value="SET17992.1"/>
    <property type="molecule type" value="Genomic_DNA"/>
</dbReference>
<dbReference type="EMBL" id="CP007451">
    <property type="protein sequence ID" value="AHW59817.1"/>
    <property type="molecule type" value="Genomic_DNA"/>
</dbReference>
<organism evidence="3 5">
    <name type="scientific">Draconibacterium orientale</name>
    <dbReference type="NCBI Taxonomy" id="1168034"/>
    <lineage>
        <taxon>Bacteria</taxon>
        <taxon>Pseudomonadati</taxon>
        <taxon>Bacteroidota</taxon>
        <taxon>Bacteroidia</taxon>
        <taxon>Marinilabiliales</taxon>
        <taxon>Prolixibacteraceae</taxon>
        <taxon>Draconibacterium</taxon>
    </lineage>
</organism>
<dbReference type="HOGENOM" id="CLU_1266114_0_0_10"/>
<proteinExistence type="predicted"/>
<evidence type="ECO:0000313" key="3">
    <source>
        <dbReference type="EMBL" id="SET17992.1"/>
    </source>
</evidence>
<reference evidence="2 4" key="1">
    <citation type="submission" date="2014-03" db="EMBL/GenBank/DDBJ databases">
        <title>Complete genome sequence of a deeply braunched marine Bacteroidia bacterium Draconibacterium orientale type strain FH5T.</title>
        <authorList>
            <person name="Li X."/>
            <person name="Wang X."/>
            <person name="Xie Z."/>
            <person name="Du Z."/>
            <person name="Chen G."/>
        </authorList>
    </citation>
    <scope>NUCLEOTIDE SEQUENCE [LARGE SCALE GENOMIC DNA]</scope>
    <source>
        <strain evidence="2 4">FH5</strain>
    </source>
</reference>
<feature type="transmembrane region" description="Helical" evidence="1">
    <location>
        <begin position="7"/>
        <end position="26"/>
    </location>
</feature>
<dbReference type="STRING" id="1168034.FH5T_09970"/>
<dbReference type="Proteomes" id="UP000023772">
    <property type="component" value="Chromosome"/>
</dbReference>
<keyword evidence="1" id="KW-0812">Transmembrane</keyword>
<dbReference type="Proteomes" id="UP000181981">
    <property type="component" value="Unassembled WGS sequence"/>
</dbReference>
<keyword evidence="1" id="KW-1133">Transmembrane helix</keyword>
<gene>
    <name evidence="2" type="ORF">FH5T_09970</name>
    <name evidence="3" type="ORF">SAMN05444285_10793</name>
</gene>